<name>A0AA42CLW5_9HYPH</name>
<dbReference type="AlphaFoldDB" id="A0AA42CLW5"/>
<dbReference type="PANTHER" id="PTHR43004:SF19">
    <property type="entry name" value="BINDING MONOOXYGENASE, PUTATIVE (JCVI)-RELATED"/>
    <property type="match status" value="1"/>
</dbReference>
<dbReference type="EMBL" id="JAMOIM010000003">
    <property type="protein sequence ID" value="MCW6507745.1"/>
    <property type="molecule type" value="Genomic_DNA"/>
</dbReference>
<evidence type="ECO:0000256" key="2">
    <source>
        <dbReference type="ARBA" id="ARBA00022630"/>
    </source>
</evidence>
<gene>
    <name evidence="5" type="ORF">M8523_06875</name>
</gene>
<dbReference type="InterPro" id="IPR002938">
    <property type="entry name" value="FAD-bd"/>
</dbReference>
<sequence>MTDPILITGAGPTGLTAALELSRMGVPVRLIDKRAAPATTSRAIGVQARTLELFRQRGLADEMVRLGNKGRFGSVYGGGKRVFHLDFAHVESPFPYLLFISQAETERILRDACAREGIKPEWSVELVAFRQDALSHDPSPFHAVLRHRDGRLGEVAAPWMISAEGTRSIARTTLDLPFEGHTREEQYALGDIRIDGDLADTDFHIFSSEHGFMGLFPMGGDHFRLIASNPLSTPEKDPAPSLEEIQRIYDMRSHIPARFHDCVWSSWFRINSRMVSRVKAGRIFLGGDAAHIHSPAGAQGMNTGIQDMINLCWKLALVLKGQAPPALLDTYGEDRLPAMRNVLSQTDSLTTTIGTENPVVRTLFNHLGPWVVGTGIVQASATAGMSQIALDYRDSPLSDSHHTGGSLRAGDRVPDVPVRLGQGDGWREATLHEALDPSRFTLLVHALDDGNHRVDRSAFPPDSIVSWLITASTDGARDALDGILGRGSATLVRPDGYAALTTSLATAPAHLGAWCAKWRPPSPRRR</sequence>
<dbReference type="PRINTS" id="PR00420">
    <property type="entry name" value="RNGMNOXGNASE"/>
</dbReference>
<keyword evidence="5" id="KW-0503">Monooxygenase</keyword>
<dbReference type="InterPro" id="IPR036188">
    <property type="entry name" value="FAD/NAD-bd_sf"/>
</dbReference>
<dbReference type="Gene3D" id="3.40.30.120">
    <property type="match status" value="1"/>
</dbReference>
<evidence type="ECO:0000259" key="4">
    <source>
        <dbReference type="Pfam" id="PF01494"/>
    </source>
</evidence>
<evidence type="ECO:0000313" key="6">
    <source>
        <dbReference type="Proteomes" id="UP001165667"/>
    </source>
</evidence>
<dbReference type="GO" id="GO:0016709">
    <property type="term" value="F:oxidoreductase activity, acting on paired donors, with incorporation or reduction of molecular oxygen, NAD(P)H as one donor, and incorporation of one atom of oxygen"/>
    <property type="evidence" value="ECO:0007669"/>
    <property type="project" value="UniProtKB-ARBA"/>
</dbReference>
<organism evidence="5 6">
    <name type="scientific">Lichenifustis flavocetrariae</name>
    <dbReference type="NCBI Taxonomy" id="2949735"/>
    <lineage>
        <taxon>Bacteria</taxon>
        <taxon>Pseudomonadati</taxon>
        <taxon>Pseudomonadota</taxon>
        <taxon>Alphaproteobacteria</taxon>
        <taxon>Hyphomicrobiales</taxon>
        <taxon>Lichenihabitantaceae</taxon>
        <taxon>Lichenifustis</taxon>
    </lineage>
</organism>
<dbReference type="Gene3D" id="3.50.50.60">
    <property type="entry name" value="FAD/NAD(P)-binding domain"/>
    <property type="match status" value="1"/>
</dbReference>
<dbReference type="PANTHER" id="PTHR43004">
    <property type="entry name" value="TRK SYSTEM POTASSIUM UPTAKE PROTEIN"/>
    <property type="match status" value="1"/>
</dbReference>
<keyword evidence="5" id="KW-0560">Oxidoreductase</keyword>
<dbReference type="Proteomes" id="UP001165667">
    <property type="component" value="Unassembled WGS sequence"/>
</dbReference>
<dbReference type="InterPro" id="IPR050641">
    <property type="entry name" value="RIFMO-like"/>
</dbReference>
<keyword evidence="3" id="KW-0274">FAD</keyword>
<dbReference type="Pfam" id="PF01494">
    <property type="entry name" value="FAD_binding_3"/>
    <property type="match status" value="1"/>
</dbReference>
<reference evidence="5" key="1">
    <citation type="submission" date="2022-05" db="EMBL/GenBank/DDBJ databases">
        <authorList>
            <person name="Pankratov T."/>
        </authorList>
    </citation>
    <scope>NUCLEOTIDE SEQUENCE</scope>
    <source>
        <strain evidence="5">BP6-180914</strain>
    </source>
</reference>
<keyword evidence="6" id="KW-1185">Reference proteome</keyword>
<evidence type="ECO:0000256" key="3">
    <source>
        <dbReference type="ARBA" id="ARBA00022827"/>
    </source>
</evidence>
<proteinExistence type="predicted"/>
<protein>
    <submittedName>
        <fullName evidence="5">FAD-dependent monooxygenase</fullName>
    </submittedName>
</protein>
<dbReference type="GO" id="GO:0071949">
    <property type="term" value="F:FAD binding"/>
    <property type="evidence" value="ECO:0007669"/>
    <property type="project" value="InterPro"/>
</dbReference>
<dbReference type="SUPFAM" id="SSF51905">
    <property type="entry name" value="FAD/NAD(P)-binding domain"/>
    <property type="match status" value="1"/>
</dbReference>
<accession>A0AA42CLW5</accession>
<feature type="domain" description="FAD-binding" evidence="4">
    <location>
        <begin position="5"/>
        <end position="345"/>
    </location>
</feature>
<evidence type="ECO:0000256" key="1">
    <source>
        <dbReference type="ARBA" id="ARBA00001974"/>
    </source>
</evidence>
<dbReference type="RefSeq" id="WP_282584104.1">
    <property type="nucleotide sequence ID" value="NZ_JAMOIM010000003.1"/>
</dbReference>
<comment type="cofactor">
    <cofactor evidence="1">
        <name>FAD</name>
        <dbReference type="ChEBI" id="CHEBI:57692"/>
    </cofactor>
</comment>
<dbReference type="Gene3D" id="3.30.70.2450">
    <property type="match status" value="1"/>
</dbReference>
<keyword evidence="2" id="KW-0285">Flavoprotein</keyword>
<comment type="caution">
    <text evidence="5">The sequence shown here is derived from an EMBL/GenBank/DDBJ whole genome shotgun (WGS) entry which is preliminary data.</text>
</comment>
<evidence type="ECO:0000313" key="5">
    <source>
        <dbReference type="EMBL" id="MCW6507745.1"/>
    </source>
</evidence>